<dbReference type="InterPro" id="IPR000845">
    <property type="entry name" value="Nucleoside_phosphorylase_d"/>
</dbReference>
<feature type="domain" description="Nucleoside phosphorylase" evidence="7">
    <location>
        <begin position="41"/>
        <end position="259"/>
    </location>
</feature>
<evidence type="ECO:0000256" key="2">
    <source>
        <dbReference type="ARBA" id="ARBA00011974"/>
    </source>
</evidence>
<evidence type="ECO:0000256" key="1">
    <source>
        <dbReference type="ARBA" id="ARBA00004945"/>
    </source>
</evidence>
<evidence type="ECO:0000256" key="3">
    <source>
        <dbReference type="ARBA" id="ARBA00022605"/>
    </source>
</evidence>
<dbReference type="Pfam" id="PF01048">
    <property type="entry name" value="PNP_UDP_1"/>
    <property type="match status" value="1"/>
</dbReference>
<dbReference type="GO" id="GO:0019284">
    <property type="term" value="P:L-methionine salvage from S-adenosylmethionine"/>
    <property type="evidence" value="ECO:0007669"/>
    <property type="project" value="TreeGrafter"/>
</dbReference>
<proteinExistence type="predicted"/>
<keyword evidence="5" id="KW-0486">Methionine biosynthesis</keyword>
<dbReference type="Gene3D" id="3.40.50.1580">
    <property type="entry name" value="Nucleoside phosphorylase domain"/>
    <property type="match status" value="1"/>
</dbReference>
<dbReference type="EMBL" id="CP000851">
    <property type="protein sequence ID" value="ABV86889.1"/>
    <property type="molecule type" value="Genomic_DNA"/>
</dbReference>
<dbReference type="SUPFAM" id="SSF53167">
    <property type="entry name" value="Purine and uridine phosphorylases"/>
    <property type="match status" value="1"/>
</dbReference>
<dbReference type="InterPro" id="IPR035994">
    <property type="entry name" value="Nucleoside_phosphorylase_sf"/>
</dbReference>
<dbReference type="GO" id="GO:0008930">
    <property type="term" value="F:methylthioadenosine nucleosidase activity"/>
    <property type="evidence" value="ECO:0007669"/>
    <property type="project" value="InterPro"/>
</dbReference>
<evidence type="ECO:0000256" key="5">
    <source>
        <dbReference type="ARBA" id="ARBA00023167"/>
    </source>
</evidence>
<dbReference type="eggNOG" id="COG0775">
    <property type="taxonomic scope" value="Bacteria"/>
</dbReference>
<dbReference type="NCBIfam" id="NF004079">
    <property type="entry name" value="PRK05584.1"/>
    <property type="match status" value="1"/>
</dbReference>
<organism evidence="8 9">
    <name type="scientific">Shewanella pealeana (strain ATCC 700345 / ANG-SQ1)</name>
    <dbReference type="NCBI Taxonomy" id="398579"/>
    <lineage>
        <taxon>Bacteria</taxon>
        <taxon>Pseudomonadati</taxon>
        <taxon>Pseudomonadota</taxon>
        <taxon>Gammaproteobacteria</taxon>
        <taxon>Alteromonadales</taxon>
        <taxon>Shewanellaceae</taxon>
        <taxon>Shewanella</taxon>
    </lineage>
</organism>
<keyword evidence="6" id="KW-0732">Signal</keyword>
<dbReference type="EC" id="3.2.2.9" evidence="2"/>
<protein>
    <recommendedName>
        <fullName evidence="2">adenosylhomocysteine nucleosidase</fullName>
        <ecNumber evidence="2">3.2.2.9</ecNumber>
    </recommendedName>
</protein>
<evidence type="ECO:0000259" key="7">
    <source>
        <dbReference type="Pfam" id="PF01048"/>
    </source>
</evidence>
<evidence type="ECO:0000256" key="4">
    <source>
        <dbReference type="ARBA" id="ARBA00022801"/>
    </source>
</evidence>
<dbReference type="GO" id="GO:0009164">
    <property type="term" value="P:nucleoside catabolic process"/>
    <property type="evidence" value="ECO:0007669"/>
    <property type="project" value="InterPro"/>
</dbReference>
<feature type="signal peptide" evidence="6">
    <location>
        <begin position="1"/>
        <end position="21"/>
    </location>
</feature>
<dbReference type="OrthoDB" id="9792278at2"/>
<dbReference type="GO" id="GO:0019509">
    <property type="term" value="P:L-methionine salvage from methylthioadenosine"/>
    <property type="evidence" value="ECO:0007669"/>
    <property type="project" value="UniProtKB-UniPathway"/>
</dbReference>
<feature type="chain" id="PRO_5002720641" description="adenosylhomocysteine nucleosidase" evidence="6">
    <location>
        <begin position="22"/>
        <end position="270"/>
    </location>
</feature>
<dbReference type="Proteomes" id="UP000002608">
    <property type="component" value="Chromosome"/>
</dbReference>
<evidence type="ECO:0000313" key="8">
    <source>
        <dbReference type="EMBL" id="ABV86889.1"/>
    </source>
</evidence>
<keyword evidence="4" id="KW-0378">Hydrolase</keyword>
<comment type="pathway">
    <text evidence="1">Amino-acid biosynthesis; L-methionine biosynthesis via salvage pathway; S-methyl-5-thio-alpha-D-ribose 1-phosphate from S-methyl-5'-thioadenosine (hydrolase route): step 1/2.</text>
</comment>
<reference evidence="8 9" key="1">
    <citation type="submission" date="2007-10" db="EMBL/GenBank/DDBJ databases">
        <title>Complete sequence of Shewanella pealeana ATCC 700345.</title>
        <authorList>
            <consortium name="US DOE Joint Genome Institute"/>
            <person name="Copeland A."/>
            <person name="Lucas S."/>
            <person name="Lapidus A."/>
            <person name="Barry K."/>
            <person name="Glavina del Rio T."/>
            <person name="Dalin E."/>
            <person name="Tice H."/>
            <person name="Pitluck S."/>
            <person name="Chertkov O."/>
            <person name="Brettin T."/>
            <person name="Bruce D."/>
            <person name="Detter J.C."/>
            <person name="Han C."/>
            <person name="Schmutz J."/>
            <person name="Larimer F."/>
            <person name="Land M."/>
            <person name="Hauser L."/>
            <person name="Kyrpides N."/>
            <person name="Kim E."/>
            <person name="Zhao J.-S.Z."/>
            <person name="Manno D."/>
            <person name="Hawari J."/>
            <person name="Richardson P."/>
        </authorList>
    </citation>
    <scope>NUCLEOTIDE SEQUENCE [LARGE SCALE GENOMIC DNA]</scope>
    <source>
        <strain evidence="9">ATCC 700345 / ANG-SQ1</strain>
    </source>
</reference>
<dbReference type="UniPathway" id="UPA00904">
    <property type="reaction ID" value="UER00871"/>
</dbReference>
<dbReference type="RefSeq" id="WP_012154813.1">
    <property type="nucleotide sequence ID" value="NC_009901.1"/>
</dbReference>
<gene>
    <name evidence="8" type="ordered locus">Spea_1564</name>
</gene>
<keyword evidence="9" id="KW-1185">Reference proteome</keyword>
<dbReference type="CDD" id="cd09008">
    <property type="entry name" value="MTAN"/>
    <property type="match status" value="1"/>
</dbReference>
<dbReference type="NCBIfam" id="TIGR01704">
    <property type="entry name" value="MTA_SAH-Nsdase"/>
    <property type="match status" value="1"/>
</dbReference>
<dbReference type="STRING" id="398579.Spea_1564"/>
<accession>A8H2V2</accession>
<dbReference type="PANTHER" id="PTHR46832">
    <property type="entry name" value="5'-METHYLTHIOADENOSINE/S-ADENOSYLHOMOCYSTEINE NUCLEOSIDASE"/>
    <property type="match status" value="1"/>
</dbReference>
<evidence type="ECO:0000313" key="9">
    <source>
        <dbReference type="Proteomes" id="UP000002608"/>
    </source>
</evidence>
<keyword evidence="3" id="KW-0028">Amino-acid biosynthesis</keyword>
<dbReference type="GO" id="GO:0008782">
    <property type="term" value="F:adenosylhomocysteine nucleosidase activity"/>
    <property type="evidence" value="ECO:0007669"/>
    <property type="project" value="UniProtKB-EC"/>
</dbReference>
<dbReference type="HOGENOM" id="CLU_031248_2_0_6"/>
<name>A8H2V2_SHEPA</name>
<dbReference type="KEGG" id="spl:Spea_1564"/>
<evidence type="ECO:0000256" key="6">
    <source>
        <dbReference type="SAM" id="SignalP"/>
    </source>
</evidence>
<dbReference type="GO" id="GO:0005829">
    <property type="term" value="C:cytosol"/>
    <property type="evidence" value="ECO:0007669"/>
    <property type="project" value="TreeGrafter"/>
</dbReference>
<dbReference type="AlphaFoldDB" id="A8H2V2"/>
<dbReference type="InterPro" id="IPR010049">
    <property type="entry name" value="MTA_SAH_Nsdase"/>
</dbReference>
<dbReference type="PANTHER" id="PTHR46832:SF1">
    <property type="entry name" value="5'-METHYLTHIOADENOSINE_S-ADENOSYLHOMOCYSTEINE NUCLEOSIDASE"/>
    <property type="match status" value="1"/>
</dbReference>
<sequence length="270" mass="28766">MRTTLAIFALLYPLFSINAFANTNSDVKPVSKTPTEIKSQTIAILGAMDAEIEKLLPEIKQRQTHTIAKNTYYTGVIQGKPVVVARSGVGKVNAAITTYVLINHFDVNSIIFTGIAGAAGPDLNVADVVISTALVQHDVDLTAFGAPKGLLDGYDDRLFYADKKLQALALNAAVESVGKARVHTGIIATGDQFIADKAVVSMLLKEFSAIAVEMEGAAVAQVTDMFDIPLVVIRTISDKADGSAHLVYEEAKQVTADNSVAITLNMLSQM</sequence>